<protein>
    <recommendedName>
        <fullName evidence="3">DUF1574 domain-containing protein</fullName>
    </recommendedName>
</protein>
<gene>
    <name evidence="1" type="ORF">EHO61_05770</name>
</gene>
<dbReference type="EMBL" id="RQEV01000007">
    <property type="protein sequence ID" value="TGK20020.1"/>
    <property type="molecule type" value="Genomic_DNA"/>
</dbReference>
<accession>A0A4R9GQQ4</accession>
<dbReference type="RefSeq" id="WP_135812687.1">
    <property type="nucleotide sequence ID" value="NZ_RQEV01000007.1"/>
</dbReference>
<name>A0A4R9GQQ4_9LEPT</name>
<keyword evidence="2" id="KW-1185">Reference proteome</keyword>
<sequence length="522" mass="62016">MNEKKTKVRVLFLSIAFLLSFFFLDRIIFPSILFNFPNELEWDTSPWYNFLEKRRRIRFDRDESGILAVGSSVALYSLFPDRLTENLRRKAETGTNPIRAEFYAHPALTPSDFYYYREDIASKKPKLVVYVLNPADLQLDYLVSELELKTGKLDPSIPFEEERLFSDFSRGRHQNRILYPDQFFRENADRIWKLGKPVFLELLSRSLFLLTRYRNFVYDPFDSFIEHHLRSGRSYHYYTGILPEEGIYLRGWTKPKFHIECELKDGKLVDSFFSQKKNTGLKIFQETPEELLLLNENFENRGWHGLELRFPGNVEKVRLRFEIEPPVSSDEVDDRIFGIPEIYGFRLSQNFCRRDFRKNISYDRIPGIDDDRISALSDAAYLEDYEKRIYRSEDGEAALTRLKVIRMAKRKLRESNSYFSWSELEYLKKGIGFLEQKGIRVLLINSPENPLERSLYEESPWYKGYVSYLENLGGNRYTFKDARNLFSDKKDFLDPHHLTFRAARFATDEYSNWIFSELSSIE</sequence>
<evidence type="ECO:0008006" key="3">
    <source>
        <dbReference type="Google" id="ProtNLM"/>
    </source>
</evidence>
<reference evidence="1" key="1">
    <citation type="journal article" date="2019" name="PLoS Negl. Trop. Dis.">
        <title>Revisiting the worldwide diversity of Leptospira species in the environment.</title>
        <authorList>
            <person name="Vincent A.T."/>
            <person name="Schiettekatte O."/>
            <person name="Bourhy P."/>
            <person name="Veyrier F.J."/>
            <person name="Picardeau M."/>
        </authorList>
    </citation>
    <scope>NUCLEOTIDE SEQUENCE [LARGE SCALE GENOMIC DNA]</scope>
    <source>
        <strain evidence="1">SCS5</strain>
    </source>
</reference>
<evidence type="ECO:0000313" key="1">
    <source>
        <dbReference type="EMBL" id="TGK20020.1"/>
    </source>
</evidence>
<organism evidence="1 2">
    <name type="scientific">Leptospira fluminis</name>
    <dbReference type="NCBI Taxonomy" id="2484979"/>
    <lineage>
        <taxon>Bacteria</taxon>
        <taxon>Pseudomonadati</taxon>
        <taxon>Spirochaetota</taxon>
        <taxon>Spirochaetia</taxon>
        <taxon>Leptospirales</taxon>
        <taxon>Leptospiraceae</taxon>
        <taxon>Leptospira</taxon>
    </lineage>
</organism>
<dbReference type="OrthoDB" id="313341at2"/>
<dbReference type="AlphaFoldDB" id="A0A4R9GQQ4"/>
<proteinExistence type="predicted"/>
<comment type="caution">
    <text evidence="1">The sequence shown here is derived from an EMBL/GenBank/DDBJ whole genome shotgun (WGS) entry which is preliminary data.</text>
</comment>
<dbReference type="Proteomes" id="UP000297855">
    <property type="component" value="Unassembled WGS sequence"/>
</dbReference>
<evidence type="ECO:0000313" key="2">
    <source>
        <dbReference type="Proteomes" id="UP000297855"/>
    </source>
</evidence>